<dbReference type="Proteomes" id="UP000008888">
    <property type="component" value="Chromosome"/>
</dbReference>
<keyword evidence="2" id="KW-1185">Reference proteome</keyword>
<dbReference type="EMBL" id="CP002738">
    <property type="protein sequence ID" value="AEF98950.1"/>
    <property type="molecule type" value="Genomic_DNA"/>
</dbReference>
<reference evidence="1 2" key="1">
    <citation type="journal article" date="2011" name="J. Bacteriol.">
        <title>Complete Genome Sequence of the Aerobic Marine Methanotroph Methylomonas methanica MC09.</title>
        <authorList>
            <person name="Boden R."/>
            <person name="Cunliffe M."/>
            <person name="Scanlan J."/>
            <person name="Moussard H."/>
            <person name="Kits K.D."/>
            <person name="Klotz M.G."/>
            <person name="Jetten M.S."/>
            <person name="Vuilleumier S."/>
            <person name="Han J."/>
            <person name="Peters L."/>
            <person name="Mikhailova N."/>
            <person name="Teshima H."/>
            <person name="Tapia R."/>
            <person name="Kyrpides N."/>
            <person name="Ivanova N."/>
            <person name="Pagani I."/>
            <person name="Cheng J.F."/>
            <person name="Goodwin L."/>
            <person name="Han C."/>
            <person name="Hauser L."/>
            <person name="Land M.L."/>
            <person name="Lapidus A."/>
            <person name="Lucas S."/>
            <person name="Pitluck S."/>
            <person name="Woyke T."/>
            <person name="Stein L."/>
            <person name="Murrell J.C."/>
        </authorList>
    </citation>
    <scope>NUCLEOTIDE SEQUENCE [LARGE SCALE GENOMIC DNA]</scope>
    <source>
        <strain evidence="1 2">MC09</strain>
    </source>
</reference>
<sequence>MLYSTNTIFRVTQMNNKFDKANPFKNTKPEFQLSPSYIYDIDLIIQAKNWKNPDSKPDSTLERKNS</sequence>
<protein>
    <submittedName>
        <fullName evidence="1">Uncharacterized protein</fullName>
    </submittedName>
</protein>
<organism evidence="1 2">
    <name type="scientific">Methylomonas methanica (strain DSM 25384 / MC09)</name>
    <dbReference type="NCBI Taxonomy" id="857087"/>
    <lineage>
        <taxon>Bacteria</taxon>
        <taxon>Pseudomonadati</taxon>
        <taxon>Pseudomonadota</taxon>
        <taxon>Gammaproteobacteria</taxon>
        <taxon>Methylococcales</taxon>
        <taxon>Methylococcaceae</taxon>
        <taxon>Methylomonas</taxon>
    </lineage>
</organism>
<reference key="2">
    <citation type="submission" date="2011-05" db="EMBL/GenBank/DDBJ databases">
        <title>Complete genome sequence of the aerobic marine methanotroph Methylomonas methanica MC09.</title>
        <authorList>
            <person name="Boden R."/>
            <person name="Cunliffe M."/>
            <person name="Scanlan J."/>
            <person name="Moussard H."/>
            <person name="Kits K.D."/>
            <person name="Klotz M."/>
            <person name="Jetten M."/>
            <person name="Vuilleumier S."/>
            <person name="Han J."/>
            <person name="Peters L."/>
            <person name="Mikhailova N."/>
            <person name="Teshima H."/>
            <person name="Tapia R."/>
            <person name="Kyrpides N."/>
            <person name="Ivanova N."/>
            <person name="Pagani I."/>
            <person name="Cheng J.-F."/>
            <person name="Goodwin L."/>
            <person name="Han C."/>
            <person name="Hauser L."/>
            <person name="Land M."/>
            <person name="Lapidus A."/>
            <person name="Lucas S."/>
            <person name="Pitluck S."/>
            <person name="Woyke T."/>
            <person name="Stein L.Y."/>
            <person name="Murrell C."/>
        </authorList>
    </citation>
    <scope>NUCLEOTIDE SEQUENCE</scope>
    <source>
        <strain>MC09</strain>
    </source>
</reference>
<dbReference type="AlphaFoldDB" id="G0A2D8"/>
<evidence type="ECO:0000313" key="2">
    <source>
        <dbReference type="Proteomes" id="UP000008888"/>
    </source>
</evidence>
<dbReference type="KEGG" id="mmt:Metme_0506"/>
<proteinExistence type="predicted"/>
<accession>G0A2D8</accession>
<gene>
    <name evidence="1" type="ordered locus">Metme_0506</name>
</gene>
<dbReference type="HOGENOM" id="CLU_2826181_0_0_6"/>
<evidence type="ECO:0000313" key="1">
    <source>
        <dbReference type="EMBL" id="AEF98950.1"/>
    </source>
</evidence>
<reference evidence="2" key="3">
    <citation type="submission" date="2011-05" db="EMBL/GenBank/DDBJ databases">
        <title>Complete sequence of Methylomonas methanica MC09.</title>
        <authorList>
            <consortium name="US DOE Joint Genome Institute"/>
            <person name="Lucas S."/>
            <person name="Han J."/>
            <person name="Lapidus A."/>
            <person name="Cheng J.-F."/>
            <person name="Goodwin L."/>
            <person name="Pitluck S."/>
            <person name="Peters L."/>
            <person name="Mikhailova N."/>
            <person name="Teshima H."/>
            <person name="Han C."/>
            <person name="Tapia R."/>
            <person name="Land M."/>
            <person name="Hauser L."/>
            <person name="Kyrpides N."/>
            <person name="Ivanova N."/>
            <person name="Pagani I."/>
            <person name="Stein L."/>
            <person name="Woyke T."/>
        </authorList>
    </citation>
    <scope>NUCLEOTIDE SEQUENCE [LARGE SCALE GENOMIC DNA]</scope>
    <source>
        <strain evidence="2">MC09</strain>
    </source>
</reference>
<name>G0A2D8_METMM</name>